<comment type="similarity">
    <text evidence="1">Belongs to the bacterial solute-binding protein 1 family.</text>
</comment>
<feature type="chain" id="PRO_5022864080" evidence="4">
    <location>
        <begin position="30"/>
        <end position="414"/>
    </location>
</feature>
<dbReference type="PANTHER" id="PTHR30061">
    <property type="entry name" value="MALTOSE-BINDING PERIPLASMIC PROTEIN"/>
    <property type="match status" value="1"/>
</dbReference>
<dbReference type="SUPFAM" id="SSF53850">
    <property type="entry name" value="Periplasmic binding protein-like II"/>
    <property type="match status" value="1"/>
</dbReference>
<dbReference type="GO" id="GO:0055052">
    <property type="term" value="C:ATP-binding cassette (ABC) transporter complex, substrate-binding subunit-containing"/>
    <property type="evidence" value="ECO:0007669"/>
    <property type="project" value="TreeGrafter"/>
</dbReference>
<reference evidence="5 6" key="1">
    <citation type="submission" date="2019-08" db="EMBL/GenBank/DDBJ databases">
        <title>Amphibian skin-associated Pigmentiphaga: genome sequence and occurrence across geography and hosts.</title>
        <authorList>
            <person name="Bletz M.C."/>
            <person name="Bunk B."/>
            <person name="Sproeer C."/>
            <person name="Biwer P."/>
            <person name="Reiter S."/>
            <person name="Rabemananjara F.C.E."/>
            <person name="Schulz S."/>
            <person name="Overmann J."/>
            <person name="Vences M."/>
        </authorList>
    </citation>
    <scope>NUCLEOTIDE SEQUENCE [LARGE SCALE GENOMIC DNA]</scope>
    <source>
        <strain evidence="5 6">Mada1488</strain>
    </source>
</reference>
<evidence type="ECO:0000313" key="5">
    <source>
        <dbReference type="EMBL" id="QEI09264.1"/>
    </source>
</evidence>
<evidence type="ECO:0000256" key="4">
    <source>
        <dbReference type="SAM" id="SignalP"/>
    </source>
</evidence>
<dbReference type="OrthoDB" id="8858741at2"/>
<feature type="signal peptide" evidence="4">
    <location>
        <begin position="1"/>
        <end position="29"/>
    </location>
</feature>
<dbReference type="Proteomes" id="UP000325161">
    <property type="component" value="Chromosome"/>
</dbReference>
<dbReference type="EMBL" id="CP043046">
    <property type="protein sequence ID" value="QEI09264.1"/>
    <property type="molecule type" value="Genomic_DNA"/>
</dbReference>
<evidence type="ECO:0000313" key="6">
    <source>
        <dbReference type="Proteomes" id="UP000325161"/>
    </source>
</evidence>
<dbReference type="InterPro" id="IPR006059">
    <property type="entry name" value="SBP"/>
</dbReference>
<sequence>MSLPSLRAGARALGVAAVFAVAVPGAAHAQAKETLSFAAATFAESGRGDKLKLWVEKFNKSQSAIEVQPLALPFSTLAKTVFTQMGGGAGPDLVRFDLIDYYAAAQAQRILPLDADIKASDYKLTEPNKYLVIDGKRYGVPFEISNYQLIYNPQLLKGGKPPATFDEFLTAAKDATSDQVFGFAYRATMAESNGFWQDLCNFVYGFGGRWSDDQGNLTINSPKVVEGVIAYKKMYDLGATPKGADAATYRRMFWEKKLAMEIDNGGVAGIFSQQAPDLPLQAAPSPFPTRAQGLILAPLAINSNTKHKEAAVTFVKWMMQPENQKDLQAILGAANVATVIERTPEELAARPWLKVYDDQSPHSVPQLVKGFEARTPEIQQVILEQVLRVLQGGAEPQKAMDQAQRLVSTRVLRK</sequence>
<organism evidence="5 6">
    <name type="scientific">Pigmentiphaga aceris</name>
    <dbReference type="NCBI Taxonomy" id="1940612"/>
    <lineage>
        <taxon>Bacteria</taxon>
        <taxon>Pseudomonadati</taxon>
        <taxon>Pseudomonadota</taxon>
        <taxon>Betaproteobacteria</taxon>
        <taxon>Burkholderiales</taxon>
        <taxon>Alcaligenaceae</taxon>
        <taxon>Pigmentiphaga</taxon>
    </lineage>
</organism>
<dbReference type="KEGG" id="pacr:FXN63_11700"/>
<dbReference type="Gene3D" id="3.40.190.10">
    <property type="entry name" value="Periplasmic binding protein-like II"/>
    <property type="match status" value="1"/>
</dbReference>
<keyword evidence="6" id="KW-1185">Reference proteome</keyword>
<keyword evidence="3 4" id="KW-0732">Signal</keyword>
<gene>
    <name evidence="5" type="ORF">FXN63_11700</name>
</gene>
<evidence type="ECO:0000256" key="3">
    <source>
        <dbReference type="ARBA" id="ARBA00022729"/>
    </source>
</evidence>
<dbReference type="GO" id="GO:1901982">
    <property type="term" value="F:maltose binding"/>
    <property type="evidence" value="ECO:0007669"/>
    <property type="project" value="TreeGrafter"/>
</dbReference>
<evidence type="ECO:0000256" key="2">
    <source>
        <dbReference type="ARBA" id="ARBA00022448"/>
    </source>
</evidence>
<accession>A0A5C0B593</accession>
<protein>
    <submittedName>
        <fullName evidence="5">Sugar ABC transporter substrate-binding protein</fullName>
    </submittedName>
</protein>
<dbReference type="Pfam" id="PF01547">
    <property type="entry name" value="SBP_bac_1"/>
    <property type="match status" value="1"/>
</dbReference>
<evidence type="ECO:0000256" key="1">
    <source>
        <dbReference type="ARBA" id="ARBA00008520"/>
    </source>
</evidence>
<dbReference type="GO" id="GO:0042956">
    <property type="term" value="P:maltodextrin transmembrane transport"/>
    <property type="evidence" value="ECO:0007669"/>
    <property type="project" value="TreeGrafter"/>
</dbReference>
<keyword evidence="2" id="KW-0813">Transport</keyword>
<dbReference type="AlphaFoldDB" id="A0A5C0B593"/>
<dbReference type="PANTHER" id="PTHR30061:SF50">
    <property type="entry name" value="MALTOSE_MALTODEXTRIN-BINDING PERIPLASMIC PROTEIN"/>
    <property type="match status" value="1"/>
</dbReference>
<name>A0A5C0B593_9BURK</name>
<proteinExistence type="inferred from homology"/>
<dbReference type="GO" id="GO:0015768">
    <property type="term" value="P:maltose transport"/>
    <property type="evidence" value="ECO:0007669"/>
    <property type="project" value="TreeGrafter"/>
</dbReference>
<dbReference type="CDD" id="cd13585">
    <property type="entry name" value="PBP2_TMBP_like"/>
    <property type="match status" value="1"/>
</dbReference>